<proteinExistence type="predicted"/>
<dbReference type="InterPro" id="IPR032812">
    <property type="entry name" value="SbsA_Ig"/>
</dbReference>
<feature type="domain" description="SbsA Ig-like" evidence="3">
    <location>
        <begin position="24"/>
        <end position="122"/>
    </location>
</feature>
<evidence type="ECO:0000256" key="2">
    <source>
        <dbReference type="SAM" id="MobiDB-lite"/>
    </source>
</evidence>
<gene>
    <name evidence="4" type="ORF">ASB62_00605</name>
</gene>
<dbReference type="AlphaFoldDB" id="A0A117MSA4"/>
<accession>A0A117MSA4</accession>
<dbReference type="Pfam" id="PF13205">
    <property type="entry name" value="Big_5"/>
    <property type="match status" value="1"/>
</dbReference>
<dbReference type="OrthoDB" id="9809989at2"/>
<evidence type="ECO:0000313" key="4">
    <source>
        <dbReference type="EMBL" id="KUL33087.1"/>
    </source>
</evidence>
<keyword evidence="5" id="KW-1185">Reference proteome</keyword>
<protein>
    <recommendedName>
        <fullName evidence="3">SbsA Ig-like domain-containing protein</fullName>
    </recommendedName>
</protein>
<reference evidence="4 5" key="1">
    <citation type="submission" date="2015-10" db="EMBL/GenBank/DDBJ databases">
        <title>Draft Genome Sequence of Chlorobium limicola strain Frasassi Growing under Artificial Lighting in the Frasassi Cave System.</title>
        <authorList>
            <person name="Mansor M."/>
            <person name="Macalady J."/>
        </authorList>
    </citation>
    <scope>NUCLEOTIDE SEQUENCE [LARGE SCALE GENOMIC DNA]</scope>
    <source>
        <strain evidence="4 5">Frasassi</strain>
    </source>
</reference>
<dbReference type="EMBL" id="LMBR01000003">
    <property type="protein sequence ID" value="KUL33087.1"/>
    <property type="molecule type" value="Genomic_DNA"/>
</dbReference>
<feature type="region of interest" description="Disordered" evidence="2">
    <location>
        <begin position="225"/>
        <end position="245"/>
    </location>
</feature>
<dbReference type="GO" id="GO:0030246">
    <property type="term" value="F:carbohydrate binding"/>
    <property type="evidence" value="ECO:0007669"/>
    <property type="project" value="InterPro"/>
</dbReference>
<keyword evidence="1" id="KW-0732">Signal</keyword>
<dbReference type="SUPFAM" id="SSF49452">
    <property type="entry name" value="Starch-binding domain-like"/>
    <property type="match status" value="1"/>
</dbReference>
<dbReference type="Proteomes" id="UP000053937">
    <property type="component" value="Unassembled WGS sequence"/>
</dbReference>
<name>A0A117MSA4_CHLLI</name>
<dbReference type="InterPro" id="IPR013784">
    <property type="entry name" value="Carb-bd-like_fold"/>
</dbReference>
<comment type="caution">
    <text evidence="4">The sequence shown here is derived from an EMBL/GenBank/DDBJ whole genome shotgun (WGS) entry which is preliminary data.</text>
</comment>
<evidence type="ECO:0000256" key="1">
    <source>
        <dbReference type="ARBA" id="ARBA00022729"/>
    </source>
</evidence>
<dbReference type="RefSeq" id="WP_059138159.1">
    <property type="nucleotide sequence ID" value="NZ_LMBR01000003.1"/>
</dbReference>
<evidence type="ECO:0000259" key="3">
    <source>
        <dbReference type="Pfam" id="PF13205"/>
    </source>
</evidence>
<organism evidence="4 5">
    <name type="scientific">Chlorobium limicola</name>
    <dbReference type="NCBI Taxonomy" id="1092"/>
    <lineage>
        <taxon>Bacteria</taxon>
        <taxon>Pseudomonadati</taxon>
        <taxon>Chlorobiota</taxon>
        <taxon>Chlorobiia</taxon>
        <taxon>Chlorobiales</taxon>
        <taxon>Chlorobiaceae</taxon>
        <taxon>Chlorobium/Pelodictyon group</taxon>
        <taxon>Chlorobium</taxon>
    </lineage>
</organism>
<evidence type="ECO:0000313" key="5">
    <source>
        <dbReference type="Proteomes" id="UP000053937"/>
    </source>
</evidence>
<sequence>MALLFWSVAAGCASDRPPSGGPVDSSPLQVISSEPRQSAAGFSSGTIRINFSHPVSGRELLKALVISPSVGNYDIAARGKTAEIRIYEPLKPGSTYRIILSKYIRDIRGRNLDKTAILAFSTGPVTDASAIAGKVYLYNLKPASDALLLAFSETGSGTEPDYLVQTDADGSFMLDYLATGRYNLIAVKDTNHDLRFDRSSEAVAVPDRALVASGTRSIMLRFPADETTGTTLPPSASTEEAEPPGTLSGICKAEAQALTIEARRHKDDASFLTSAIRTAKGIFRYRFPALPPGTYTVSASIPSEPKQNKQAQAWKPGRLDPFTPSEAFGIYPDTVRIRPEWVTDAIDFSIRP</sequence>